<keyword evidence="1" id="KW-0732">Signal</keyword>
<name>D7MVV6_ARALL</name>
<evidence type="ECO:0000313" key="2">
    <source>
        <dbReference type="EMBL" id="EFH39326.1"/>
    </source>
</evidence>
<dbReference type="Proteomes" id="UP000008694">
    <property type="component" value="Unassembled WGS sequence"/>
</dbReference>
<feature type="chain" id="PRO_5003104239" evidence="1">
    <location>
        <begin position="19"/>
        <end position="95"/>
    </location>
</feature>
<evidence type="ECO:0000313" key="3">
    <source>
        <dbReference type="Proteomes" id="UP000008694"/>
    </source>
</evidence>
<gene>
    <name evidence="2" type="ORF">ARALYDRAFT_655207</name>
</gene>
<proteinExistence type="predicted"/>
<organism evidence="3">
    <name type="scientific">Arabidopsis lyrata subsp. lyrata</name>
    <name type="common">Lyre-leaved rock-cress</name>
    <dbReference type="NCBI Taxonomy" id="81972"/>
    <lineage>
        <taxon>Eukaryota</taxon>
        <taxon>Viridiplantae</taxon>
        <taxon>Streptophyta</taxon>
        <taxon>Embryophyta</taxon>
        <taxon>Tracheophyta</taxon>
        <taxon>Spermatophyta</taxon>
        <taxon>Magnoliopsida</taxon>
        <taxon>eudicotyledons</taxon>
        <taxon>Gunneridae</taxon>
        <taxon>Pentapetalae</taxon>
        <taxon>rosids</taxon>
        <taxon>malvids</taxon>
        <taxon>Brassicales</taxon>
        <taxon>Brassicaceae</taxon>
        <taxon>Camelineae</taxon>
        <taxon>Arabidopsis</taxon>
    </lineage>
</organism>
<keyword evidence="3" id="KW-1185">Reference proteome</keyword>
<accession>D7MVV6</accession>
<evidence type="ECO:0000256" key="1">
    <source>
        <dbReference type="SAM" id="SignalP"/>
    </source>
</evidence>
<dbReference type="EMBL" id="GL348746">
    <property type="protein sequence ID" value="EFH39326.1"/>
    <property type="molecule type" value="Genomic_DNA"/>
</dbReference>
<reference evidence="3" key="1">
    <citation type="journal article" date="2011" name="Nat. Genet.">
        <title>The Arabidopsis lyrata genome sequence and the basis of rapid genome size change.</title>
        <authorList>
            <person name="Hu T.T."/>
            <person name="Pattyn P."/>
            <person name="Bakker E.G."/>
            <person name="Cao J."/>
            <person name="Cheng J.-F."/>
            <person name="Clark R.M."/>
            <person name="Fahlgren N."/>
            <person name="Fawcett J.A."/>
            <person name="Grimwood J."/>
            <person name="Gundlach H."/>
            <person name="Haberer G."/>
            <person name="Hollister J.D."/>
            <person name="Ossowski S."/>
            <person name="Ottilar R.P."/>
            <person name="Salamov A.A."/>
            <person name="Schneeberger K."/>
            <person name="Spannagl M."/>
            <person name="Wang X."/>
            <person name="Yang L."/>
            <person name="Nasrallah M.E."/>
            <person name="Bergelson J."/>
            <person name="Carrington J.C."/>
            <person name="Gaut B.S."/>
            <person name="Schmutz J."/>
            <person name="Mayer K.F.X."/>
            <person name="Van de Peer Y."/>
            <person name="Grigoriev I.V."/>
            <person name="Nordborg M."/>
            <person name="Weigel D."/>
            <person name="Guo Y.-L."/>
        </authorList>
    </citation>
    <scope>NUCLEOTIDE SEQUENCE [LARGE SCALE GENOMIC DNA]</scope>
    <source>
        <strain evidence="3">cv. MN47</strain>
    </source>
</reference>
<dbReference type="Gramene" id="Al_scaffold_0036_1">
    <property type="protein sequence ID" value="Al_scaffold_0036_1"/>
    <property type="gene ID" value="Al_scaffold_0036_1"/>
</dbReference>
<dbReference type="AlphaFoldDB" id="D7MVV6"/>
<protein>
    <submittedName>
        <fullName evidence="2">Predicted protein</fullName>
    </submittedName>
</protein>
<dbReference type="HOGENOM" id="CLU_2375694_0_0_1"/>
<feature type="signal peptide" evidence="1">
    <location>
        <begin position="1"/>
        <end position="18"/>
    </location>
</feature>
<sequence length="95" mass="11309">MAVRLLPFLVTTTAPVASLTLPLNRDLSSDTTVVIWFFQIRREKFHQHLYLTDLSFLFFPRNTINLRCKPPILKKLTETNMRRDRHEVRHPYPMS</sequence>